<keyword evidence="3" id="KW-1185">Reference proteome</keyword>
<dbReference type="Pfam" id="PF00248">
    <property type="entry name" value="Aldo_ket_red"/>
    <property type="match status" value="1"/>
</dbReference>
<evidence type="ECO:0000313" key="3">
    <source>
        <dbReference type="Proteomes" id="UP001182556"/>
    </source>
</evidence>
<dbReference type="Proteomes" id="UP001182556">
    <property type="component" value="Unassembled WGS sequence"/>
</dbReference>
<dbReference type="InterPro" id="IPR036812">
    <property type="entry name" value="NAD(P)_OxRdtase_dom_sf"/>
</dbReference>
<proteinExistence type="predicted"/>
<dbReference type="GO" id="GO:0045290">
    <property type="term" value="F:D-arabinose 1-dehydrogenase [NAD(P)+] activity"/>
    <property type="evidence" value="ECO:0007669"/>
    <property type="project" value="TreeGrafter"/>
</dbReference>
<dbReference type="AlphaFoldDB" id="A0AAD9CX75"/>
<protein>
    <submittedName>
        <fullName evidence="2">Aldo/keto reductase family-domain-containing protein</fullName>
    </submittedName>
</protein>
<dbReference type="InterPro" id="IPR020471">
    <property type="entry name" value="AKR"/>
</dbReference>
<dbReference type="EMBL" id="JAODAN010000009">
    <property type="protein sequence ID" value="KAK1922038.1"/>
    <property type="molecule type" value="Genomic_DNA"/>
</dbReference>
<dbReference type="InterPro" id="IPR023210">
    <property type="entry name" value="NADP_OxRdtase_dom"/>
</dbReference>
<dbReference type="Gene3D" id="3.20.20.100">
    <property type="entry name" value="NADP-dependent oxidoreductase domain"/>
    <property type="match status" value="1"/>
</dbReference>
<dbReference type="PANTHER" id="PTHR42686">
    <property type="entry name" value="GH17980P-RELATED"/>
    <property type="match status" value="1"/>
</dbReference>
<feature type="domain" description="NADP-dependent oxidoreductase" evidence="1">
    <location>
        <begin position="71"/>
        <end position="370"/>
    </location>
</feature>
<accession>A0AAD9CX75</accession>
<organism evidence="2 3">
    <name type="scientific">Papiliotrema laurentii</name>
    <name type="common">Cryptococcus laurentii</name>
    <dbReference type="NCBI Taxonomy" id="5418"/>
    <lineage>
        <taxon>Eukaryota</taxon>
        <taxon>Fungi</taxon>
        <taxon>Dikarya</taxon>
        <taxon>Basidiomycota</taxon>
        <taxon>Agaricomycotina</taxon>
        <taxon>Tremellomycetes</taxon>
        <taxon>Tremellales</taxon>
        <taxon>Rhynchogastremaceae</taxon>
        <taxon>Papiliotrema</taxon>
    </lineage>
</organism>
<evidence type="ECO:0000259" key="1">
    <source>
        <dbReference type="Pfam" id="PF00248"/>
    </source>
</evidence>
<sequence length="416" mass="45839">MSDQIGPYHPSNPEEILPDLPAVIENTEEDRPGADEVLPRPSTGVSPVILGCAVFGYGIYSDKAFVQGGDPVRVLRYALRAGINAFDTSPWYHPSEIVMGRCLERVRDEFPRESYQIITKVGKYGFKAGFHTYDRESVLSSVERSLKRLRTTYLDVVYLHDVEYVCAHPFPTPAGDHMSALAALTDPSHPDFFRLRPPYTPLGPGDERVLEGLRALSELRERGIVRKIGMAGYPLPVLLRLSLLARAQGITLDIVQTYAQHTILNPSLGDAYLPAFEAAGLGEITNAAPLAMGILTTAGGPEWHPARTANDGAYEACRHASALCEQKGTKLENVALDFGLRELKMQNGTPVPVVIGCKTIDEIRRTVHHWREVNIPGERSAQEAEKAQQVEQEIAEYFDKQGVRGLSWASPSDNAL</sequence>
<comment type="caution">
    <text evidence="2">The sequence shown here is derived from an EMBL/GenBank/DDBJ whole genome shotgun (WGS) entry which is preliminary data.</text>
</comment>
<dbReference type="PANTHER" id="PTHR42686:SF1">
    <property type="entry name" value="GH17980P-RELATED"/>
    <property type="match status" value="1"/>
</dbReference>
<dbReference type="GO" id="GO:0070485">
    <property type="term" value="P:dehydro-D-arabinono-1,4-lactone biosynthetic process"/>
    <property type="evidence" value="ECO:0007669"/>
    <property type="project" value="TreeGrafter"/>
</dbReference>
<dbReference type="SUPFAM" id="SSF51430">
    <property type="entry name" value="NAD(P)-linked oxidoreductase"/>
    <property type="match status" value="1"/>
</dbReference>
<evidence type="ECO:0000313" key="2">
    <source>
        <dbReference type="EMBL" id="KAK1922038.1"/>
    </source>
</evidence>
<dbReference type="GO" id="GO:0005829">
    <property type="term" value="C:cytosol"/>
    <property type="evidence" value="ECO:0007669"/>
    <property type="project" value="TreeGrafter"/>
</dbReference>
<gene>
    <name evidence="2" type="ORF">DB88DRAFT_442358</name>
</gene>
<reference evidence="2" key="1">
    <citation type="submission" date="2023-02" db="EMBL/GenBank/DDBJ databases">
        <title>Identification and recombinant expression of a fungal hydrolase from Papiliotrema laurentii that hydrolyzes apple cutin and clears colloidal polyester polyurethane.</title>
        <authorList>
            <consortium name="DOE Joint Genome Institute"/>
            <person name="Roman V.A."/>
            <person name="Bojanowski C."/>
            <person name="Crable B.R."/>
            <person name="Wagner D.N."/>
            <person name="Hung C.S."/>
            <person name="Nadeau L.J."/>
            <person name="Schratz L."/>
            <person name="Haridas S."/>
            <person name="Pangilinan J."/>
            <person name="Lipzen A."/>
            <person name="Na H."/>
            <person name="Yan M."/>
            <person name="Ng V."/>
            <person name="Grigoriev I.V."/>
            <person name="Spatafora J.W."/>
            <person name="Barlow D."/>
            <person name="Biffinger J."/>
            <person name="Kelley-Loughnane N."/>
            <person name="Varaljay V.A."/>
            <person name="Crookes-Goodson W.J."/>
        </authorList>
    </citation>
    <scope>NUCLEOTIDE SEQUENCE</scope>
    <source>
        <strain evidence="2">5307AH</strain>
    </source>
</reference>
<name>A0AAD9CX75_PAPLA</name>